<sequence>MSVRTGRPVLLAPLVTAGGPSGVEAFTRARRRALACEQAEVDALLLHDQQSAAGHARRLPDFEAGTLAAALAVATEHIGLISAVSTAQLAPYHVARALATVDYLSSGRSGWEAAALDDEAAAAERTNYGAPAHTPERDIASADLRRDRAAEFIDVVRGLWDSFQDDAFLRDRNSGVYFVPDRLHQLDHRGAHFDVAGPLNISRPPQGHPVLLRRVRDPEDLAPIGRSADIAVVPASEENQEGAARTIRDTVRGHAREAGREEDDILVVVEHRVRDGDTEAAAAHLRELFASRAADGFVLLAPERPEDAAHSALVDLASALRRRGPHPAPPVDGTLRARLGLPRPAGLHPTA</sequence>
<dbReference type="InterPro" id="IPR016215">
    <property type="entry name" value="NTA_MOA"/>
</dbReference>
<feature type="domain" description="Luciferase-like" evidence="7">
    <location>
        <begin position="19"/>
        <end position="285"/>
    </location>
</feature>
<evidence type="ECO:0000256" key="4">
    <source>
        <dbReference type="ARBA" id="ARBA00023033"/>
    </source>
</evidence>
<proteinExistence type="inferred from homology"/>
<comment type="caution">
    <text evidence="8">The sequence shown here is derived from an EMBL/GenBank/DDBJ whole genome shotgun (WGS) entry which is preliminary data.</text>
</comment>
<protein>
    <recommendedName>
        <fullName evidence="7">Luciferase-like domain-containing protein</fullName>
    </recommendedName>
</protein>
<dbReference type="SUPFAM" id="SSF51679">
    <property type="entry name" value="Bacterial luciferase-like"/>
    <property type="match status" value="1"/>
</dbReference>
<dbReference type="RefSeq" id="WP_077974265.1">
    <property type="nucleotide sequence ID" value="NZ_CP045178.1"/>
</dbReference>
<keyword evidence="4" id="KW-0503">Monooxygenase</keyword>
<evidence type="ECO:0000313" key="9">
    <source>
        <dbReference type="Proteomes" id="UP000190539"/>
    </source>
</evidence>
<accession>A0A1V3ZZ95</accession>
<gene>
    <name evidence="8" type="ORF">B1H18_33585</name>
</gene>
<organism evidence="8 9">
    <name type="scientific">Streptomyces tsukubensis</name>
    <dbReference type="NCBI Taxonomy" id="83656"/>
    <lineage>
        <taxon>Bacteria</taxon>
        <taxon>Bacillati</taxon>
        <taxon>Actinomycetota</taxon>
        <taxon>Actinomycetes</taxon>
        <taxon>Kitasatosporales</taxon>
        <taxon>Streptomycetaceae</taxon>
        <taxon>Streptomyces</taxon>
    </lineage>
</organism>
<dbReference type="EMBL" id="MVFC01000056">
    <property type="protein sequence ID" value="OON71495.1"/>
    <property type="molecule type" value="Genomic_DNA"/>
</dbReference>
<dbReference type="PANTHER" id="PTHR30011:SF16">
    <property type="entry name" value="C2H2 FINGER DOMAIN TRANSCRIPTION FACTOR (EUROFUNG)-RELATED"/>
    <property type="match status" value="1"/>
</dbReference>
<evidence type="ECO:0000256" key="3">
    <source>
        <dbReference type="ARBA" id="ARBA00023002"/>
    </source>
</evidence>
<dbReference type="OrthoDB" id="3265338at2"/>
<dbReference type="PANTHER" id="PTHR30011">
    <property type="entry name" value="ALKANESULFONATE MONOOXYGENASE-RELATED"/>
    <property type="match status" value="1"/>
</dbReference>
<keyword evidence="2" id="KW-0288">FMN</keyword>
<name>A0A1V3ZZ95_9ACTN</name>
<dbReference type="GO" id="GO:0004497">
    <property type="term" value="F:monooxygenase activity"/>
    <property type="evidence" value="ECO:0007669"/>
    <property type="project" value="UniProtKB-KW"/>
</dbReference>
<keyword evidence="1" id="KW-0285">Flavoprotein</keyword>
<dbReference type="Proteomes" id="UP000190539">
    <property type="component" value="Unassembled WGS sequence"/>
</dbReference>
<dbReference type="STRING" id="83656.B1H18_33585"/>
<comment type="similarity">
    <text evidence="5">Belongs to the NtaA/SnaA/DszA monooxygenase family.</text>
</comment>
<evidence type="ECO:0000256" key="5">
    <source>
        <dbReference type="ARBA" id="ARBA00033748"/>
    </source>
</evidence>
<dbReference type="InterPro" id="IPR036661">
    <property type="entry name" value="Luciferase-like_sf"/>
</dbReference>
<dbReference type="AlphaFoldDB" id="A0A1V3ZZ95"/>
<dbReference type="Gene3D" id="3.20.20.30">
    <property type="entry name" value="Luciferase-like domain"/>
    <property type="match status" value="1"/>
</dbReference>
<evidence type="ECO:0000259" key="7">
    <source>
        <dbReference type="Pfam" id="PF00296"/>
    </source>
</evidence>
<evidence type="ECO:0000256" key="6">
    <source>
        <dbReference type="SAM" id="MobiDB-lite"/>
    </source>
</evidence>
<evidence type="ECO:0000256" key="1">
    <source>
        <dbReference type="ARBA" id="ARBA00022630"/>
    </source>
</evidence>
<keyword evidence="3" id="KW-0560">Oxidoreductase</keyword>
<feature type="region of interest" description="Disordered" evidence="6">
    <location>
        <begin position="322"/>
        <end position="351"/>
    </location>
</feature>
<keyword evidence="9" id="KW-1185">Reference proteome</keyword>
<dbReference type="Pfam" id="PF00296">
    <property type="entry name" value="Bac_luciferase"/>
    <property type="match status" value="1"/>
</dbReference>
<dbReference type="InterPro" id="IPR011251">
    <property type="entry name" value="Luciferase-like_dom"/>
</dbReference>
<dbReference type="GO" id="GO:0016705">
    <property type="term" value="F:oxidoreductase activity, acting on paired donors, with incorporation or reduction of molecular oxygen"/>
    <property type="evidence" value="ECO:0007669"/>
    <property type="project" value="InterPro"/>
</dbReference>
<dbReference type="PIRSF" id="PIRSF000337">
    <property type="entry name" value="NTA_MOA"/>
    <property type="match status" value="1"/>
</dbReference>
<evidence type="ECO:0000256" key="2">
    <source>
        <dbReference type="ARBA" id="ARBA00022643"/>
    </source>
</evidence>
<dbReference type="InterPro" id="IPR051260">
    <property type="entry name" value="Diverse_substr_monoxygenases"/>
</dbReference>
<reference evidence="8 9" key="1">
    <citation type="submission" date="2017-02" db="EMBL/GenBank/DDBJ databases">
        <title>Draft Genome Sequence of Streptomyces tsukubaensis F601, a Producer of the immunosuppressant tacrolimus FK506.</title>
        <authorList>
            <person name="Zong G."/>
            <person name="Zhong C."/>
            <person name="Fu J."/>
            <person name="Qin R."/>
            <person name="Cao G."/>
        </authorList>
    </citation>
    <scope>NUCLEOTIDE SEQUENCE [LARGE SCALE GENOMIC DNA]</scope>
    <source>
        <strain evidence="8 9">F601</strain>
    </source>
</reference>
<evidence type="ECO:0000313" key="8">
    <source>
        <dbReference type="EMBL" id="OON71495.1"/>
    </source>
</evidence>